<dbReference type="InterPro" id="IPR000462">
    <property type="entry name" value="CDP-OH_P_trans"/>
</dbReference>
<dbReference type="PANTHER" id="PTHR14269:SF62">
    <property type="entry name" value="CDP-DIACYLGLYCEROL--GLYCEROL-3-PHOSPHATE 3-PHOSPHATIDYLTRANSFERASE 1, CHLOROPLASTIC"/>
    <property type="match status" value="1"/>
</dbReference>
<name>A0A1F5VJ58_9BACT</name>
<dbReference type="AlphaFoldDB" id="A0A1F5VJ58"/>
<evidence type="ECO:0000256" key="4">
    <source>
        <dbReference type="ARBA" id="ARBA00022679"/>
    </source>
</evidence>
<evidence type="ECO:0000313" key="14">
    <source>
        <dbReference type="EMBL" id="OGF63370.1"/>
    </source>
</evidence>
<keyword evidence="6 13" id="KW-1133">Transmembrane helix</keyword>
<comment type="similarity">
    <text evidence="2 12">Belongs to the CDP-alcohol phosphatidyltransferase class-I family.</text>
</comment>
<dbReference type="Gene3D" id="1.20.120.1760">
    <property type="match status" value="1"/>
</dbReference>
<accession>A0A1F5VJ58</accession>
<dbReference type="EC" id="2.7.8.5" evidence="11"/>
<evidence type="ECO:0000256" key="12">
    <source>
        <dbReference type="RuleBase" id="RU003750"/>
    </source>
</evidence>
<dbReference type="GO" id="GO:0008444">
    <property type="term" value="F:CDP-diacylglycerol-glycerol-3-phosphate 3-phosphatidyltransferase activity"/>
    <property type="evidence" value="ECO:0007669"/>
    <property type="project" value="UniProtKB-UniRule"/>
</dbReference>
<feature type="transmembrane region" description="Helical" evidence="13">
    <location>
        <begin position="7"/>
        <end position="28"/>
    </location>
</feature>
<dbReference type="GO" id="GO:0046474">
    <property type="term" value="P:glycerophospholipid biosynthetic process"/>
    <property type="evidence" value="ECO:0007669"/>
    <property type="project" value="TreeGrafter"/>
</dbReference>
<proteinExistence type="inferred from homology"/>
<evidence type="ECO:0000256" key="11">
    <source>
        <dbReference type="NCBIfam" id="TIGR00560"/>
    </source>
</evidence>
<evidence type="ECO:0000256" key="2">
    <source>
        <dbReference type="ARBA" id="ARBA00010441"/>
    </source>
</evidence>
<dbReference type="PIRSF" id="PIRSF000847">
    <property type="entry name" value="Phos_ph_gly_syn"/>
    <property type="match status" value="1"/>
</dbReference>
<evidence type="ECO:0000256" key="10">
    <source>
        <dbReference type="ARBA" id="ARBA00023264"/>
    </source>
</evidence>
<keyword evidence="9" id="KW-0594">Phospholipid biosynthesis</keyword>
<reference evidence="14 15" key="1">
    <citation type="journal article" date="2016" name="Nat. Commun.">
        <title>Thousands of microbial genomes shed light on interconnected biogeochemical processes in an aquifer system.</title>
        <authorList>
            <person name="Anantharaman K."/>
            <person name="Brown C.T."/>
            <person name="Hug L.A."/>
            <person name="Sharon I."/>
            <person name="Castelle C.J."/>
            <person name="Probst A.J."/>
            <person name="Thomas B.C."/>
            <person name="Singh A."/>
            <person name="Wilkins M.J."/>
            <person name="Karaoz U."/>
            <person name="Brodie E.L."/>
            <person name="Williams K.H."/>
            <person name="Hubbard S.S."/>
            <person name="Banfield J.F."/>
        </authorList>
    </citation>
    <scope>NUCLEOTIDE SEQUENCE [LARGE SCALE GENOMIC DNA]</scope>
</reference>
<evidence type="ECO:0000313" key="15">
    <source>
        <dbReference type="Proteomes" id="UP000178943"/>
    </source>
</evidence>
<dbReference type="InterPro" id="IPR050324">
    <property type="entry name" value="CDP-alcohol_PTase-I"/>
</dbReference>
<comment type="subcellular location">
    <subcellularLocation>
        <location evidence="1">Membrane</location>
        <topology evidence="1">Multi-pass membrane protein</topology>
    </subcellularLocation>
</comment>
<evidence type="ECO:0000256" key="13">
    <source>
        <dbReference type="SAM" id="Phobius"/>
    </source>
</evidence>
<evidence type="ECO:0000256" key="6">
    <source>
        <dbReference type="ARBA" id="ARBA00022989"/>
    </source>
</evidence>
<keyword evidence="4 12" id="KW-0808">Transferase</keyword>
<dbReference type="EMBL" id="MFGW01000165">
    <property type="protein sequence ID" value="OGF63370.1"/>
    <property type="molecule type" value="Genomic_DNA"/>
</dbReference>
<dbReference type="InterPro" id="IPR004570">
    <property type="entry name" value="Phosphatidylglycerol_P_synth"/>
</dbReference>
<dbReference type="Proteomes" id="UP000178943">
    <property type="component" value="Unassembled WGS sequence"/>
</dbReference>
<dbReference type="STRING" id="1817863.A2Y62_05240"/>
<dbReference type="PANTHER" id="PTHR14269">
    <property type="entry name" value="CDP-DIACYLGLYCEROL--GLYCEROL-3-PHOSPHATE 3-PHOSPHATIDYLTRANSFERASE-RELATED"/>
    <property type="match status" value="1"/>
</dbReference>
<feature type="transmembrane region" description="Helical" evidence="13">
    <location>
        <begin position="34"/>
        <end position="55"/>
    </location>
</feature>
<evidence type="ECO:0000256" key="7">
    <source>
        <dbReference type="ARBA" id="ARBA00023098"/>
    </source>
</evidence>
<sequence>MTSLLSIPNILTVTRIFVTPLLVSFLLTSGHERALLGAALFLAASLTDALDGYLARKKKQITTLGKLLDPIADKLLNCAVFIALVELRMAPAWIVYIIIAREVLITALRVKALQKKIVIEASWIGKLKMLAQTCTIVLLILGRNYLGEYSLLGKASLWFVLILTIWSGVSYVVKFIKSDPKNLPVSQQTTIDPVISSLKKA</sequence>
<feature type="transmembrane region" description="Helical" evidence="13">
    <location>
        <begin position="158"/>
        <end position="176"/>
    </location>
</feature>
<protein>
    <recommendedName>
        <fullName evidence="11">CDP-diacylglycerol--glycerol-3-phosphate 3-phosphatidyltransferase</fullName>
        <ecNumber evidence="11">2.7.8.5</ecNumber>
    </recommendedName>
</protein>
<dbReference type="InterPro" id="IPR048254">
    <property type="entry name" value="CDP_ALCOHOL_P_TRANSF_CS"/>
</dbReference>
<keyword evidence="7" id="KW-0443">Lipid metabolism</keyword>
<keyword evidence="5 13" id="KW-0812">Transmembrane</keyword>
<dbReference type="Pfam" id="PF01066">
    <property type="entry name" value="CDP-OH_P_transf"/>
    <property type="match status" value="1"/>
</dbReference>
<dbReference type="InterPro" id="IPR043130">
    <property type="entry name" value="CDP-OH_PTrfase_TM_dom"/>
</dbReference>
<evidence type="ECO:0000256" key="8">
    <source>
        <dbReference type="ARBA" id="ARBA00023136"/>
    </source>
</evidence>
<dbReference type="PROSITE" id="PS00379">
    <property type="entry name" value="CDP_ALCOHOL_P_TRANSF"/>
    <property type="match status" value="1"/>
</dbReference>
<keyword evidence="8 13" id="KW-0472">Membrane</keyword>
<evidence type="ECO:0000256" key="1">
    <source>
        <dbReference type="ARBA" id="ARBA00004141"/>
    </source>
</evidence>
<feature type="transmembrane region" description="Helical" evidence="13">
    <location>
        <begin position="129"/>
        <end position="146"/>
    </location>
</feature>
<gene>
    <name evidence="14" type="ORF">A2Y62_05240</name>
</gene>
<evidence type="ECO:0000256" key="5">
    <source>
        <dbReference type="ARBA" id="ARBA00022692"/>
    </source>
</evidence>
<dbReference type="GO" id="GO:0016020">
    <property type="term" value="C:membrane"/>
    <property type="evidence" value="ECO:0007669"/>
    <property type="project" value="UniProtKB-SubCell"/>
</dbReference>
<evidence type="ECO:0000256" key="9">
    <source>
        <dbReference type="ARBA" id="ARBA00023209"/>
    </source>
</evidence>
<comment type="caution">
    <text evidence="14">The sequence shown here is derived from an EMBL/GenBank/DDBJ whole genome shotgun (WGS) entry which is preliminary data.</text>
</comment>
<evidence type="ECO:0000256" key="3">
    <source>
        <dbReference type="ARBA" id="ARBA00022516"/>
    </source>
</evidence>
<organism evidence="14 15">
    <name type="scientific">Candidatus Fischerbacteria bacterium RBG_13_37_8</name>
    <dbReference type="NCBI Taxonomy" id="1817863"/>
    <lineage>
        <taxon>Bacteria</taxon>
        <taxon>Candidatus Fischeribacteriota</taxon>
    </lineage>
</organism>
<keyword evidence="3" id="KW-0444">Lipid biosynthesis</keyword>
<keyword evidence="10" id="KW-1208">Phospholipid metabolism</keyword>
<dbReference type="NCBIfam" id="TIGR00560">
    <property type="entry name" value="pgsA"/>
    <property type="match status" value="1"/>
</dbReference>